<gene>
    <name evidence="1" type="ORF">H105_02180</name>
</gene>
<name>A0A022Y0T1_TRISD</name>
<protein>
    <submittedName>
        <fullName evidence="1">Uncharacterized protein</fullName>
    </submittedName>
</protein>
<keyword evidence="2" id="KW-1185">Reference proteome</keyword>
<evidence type="ECO:0000313" key="2">
    <source>
        <dbReference type="Proteomes" id="UP000023623"/>
    </source>
</evidence>
<dbReference type="HOGENOM" id="CLU_2225103_0_0_1"/>
<evidence type="ECO:0000313" key="1">
    <source>
        <dbReference type="EMBL" id="EZF76545.1"/>
    </source>
</evidence>
<organism evidence="1 2">
    <name type="scientific">Trichophyton soudanense CBS 452.61</name>
    <dbReference type="NCBI Taxonomy" id="1215331"/>
    <lineage>
        <taxon>Eukaryota</taxon>
        <taxon>Fungi</taxon>
        <taxon>Dikarya</taxon>
        <taxon>Ascomycota</taxon>
        <taxon>Pezizomycotina</taxon>
        <taxon>Eurotiomycetes</taxon>
        <taxon>Eurotiomycetidae</taxon>
        <taxon>Onygenales</taxon>
        <taxon>Arthrodermataceae</taxon>
        <taxon>Trichophyton</taxon>
    </lineage>
</organism>
<accession>A0A022Y0T1</accession>
<dbReference type="EMBL" id="KK208772">
    <property type="protein sequence ID" value="EZF76545.1"/>
    <property type="molecule type" value="Genomic_DNA"/>
</dbReference>
<proteinExistence type="predicted"/>
<reference evidence="1 2" key="1">
    <citation type="submission" date="2014-02" db="EMBL/GenBank/DDBJ databases">
        <title>The Genome Sequence of Trichophyton rubrum (morphotype soudanense) CBS 452.61.</title>
        <authorList>
            <consortium name="The Broad Institute Genomics Platform"/>
            <person name="Cuomo C.A."/>
            <person name="White T.C."/>
            <person name="Graser Y."/>
            <person name="Martinez-Rossi N."/>
            <person name="Heitman J."/>
            <person name="Young S.K."/>
            <person name="Zeng Q."/>
            <person name="Gargeya S."/>
            <person name="Abouelleil A."/>
            <person name="Alvarado L."/>
            <person name="Chapman S.B."/>
            <person name="Gainer-Dewar J."/>
            <person name="Goldberg J."/>
            <person name="Griggs A."/>
            <person name="Gujja S."/>
            <person name="Hansen M."/>
            <person name="Howarth C."/>
            <person name="Imamovic A."/>
            <person name="Larimer J."/>
            <person name="Martinez D."/>
            <person name="Murphy C."/>
            <person name="Pearson M.D."/>
            <person name="Persinoti G."/>
            <person name="Poon T."/>
            <person name="Priest M."/>
            <person name="Roberts A.D."/>
            <person name="Saif S."/>
            <person name="Shea T.D."/>
            <person name="Sykes S.N."/>
            <person name="Wortman J."/>
            <person name="Nusbaum C."/>
            <person name="Birren B."/>
        </authorList>
    </citation>
    <scope>NUCLEOTIDE SEQUENCE [LARGE SCALE GENOMIC DNA]</scope>
    <source>
        <strain evidence="1 2">CBS 452.61</strain>
    </source>
</reference>
<dbReference type="Proteomes" id="UP000023623">
    <property type="component" value="Unassembled WGS sequence"/>
</dbReference>
<dbReference type="AlphaFoldDB" id="A0A022Y0T1"/>
<sequence>MGEARVGQRGSKGRVEEIFQASEHIRMPTDGSRCSSWRWPRGICSALSDEAKGEPTVVSIRPTRDAIPNRTSMSQWHVLQKCSRVDWLDFWHRVNGRIDDAKKEKN</sequence>